<evidence type="ECO:0000256" key="1">
    <source>
        <dbReference type="ARBA" id="ARBA00022884"/>
    </source>
</evidence>
<dbReference type="PANTHER" id="PTHR32319:SF0">
    <property type="entry name" value="BACTERIAL HEMOLYSIN-LIKE PROTEIN"/>
    <property type="match status" value="1"/>
</dbReference>
<keyword evidence="4" id="KW-0489">Methyltransferase</keyword>
<dbReference type="GO" id="GO:0008168">
    <property type="term" value="F:methyltransferase activity"/>
    <property type="evidence" value="ECO:0007669"/>
    <property type="project" value="UniProtKB-KW"/>
</dbReference>
<comment type="similarity">
    <text evidence="2">Belongs to the TlyA family.</text>
</comment>
<dbReference type="CDD" id="cd00165">
    <property type="entry name" value="S4"/>
    <property type="match status" value="1"/>
</dbReference>
<gene>
    <name evidence="4" type="ORF">MGWOODY_Clf391</name>
</gene>
<dbReference type="PROSITE" id="PS50889">
    <property type="entry name" value="S4"/>
    <property type="match status" value="1"/>
</dbReference>
<feature type="domain" description="Ribosomal RNA methyltransferase FtsJ" evidence="3">
    <location>
        <begin position="63"/>
        <end position="243"/>
    </location>
</feature>
<evidence type="ECO:0000313" key="4">
    <source>
        <dbReference type="EMBL" id="CUV01512.1"/>
    </source>
</evidence>
<dbReference type="PIRSF" id="PIRSF005578">
    <property type="entry name" value="TlyA"/>
    <property type="match status" value="1"/>
</dbReference>
<dbReference type="SUPFAM" id="SSF55174">
    <property type="entry name" value="Alpha-L RNA-binding motif"/>
    <property type="match status" value="1"/>
</dbReference>
<name>A0A160V6U5_9ZZZZ</name>
<dbReference type="AlphaFoldDB" id="A0A160V6U5"/>
<dbReference type="GO" id="GO:0003723">
    <property type="term" value="F:RNA binding"/>
    <property type="evidence" value="ECO:0007669"/>
    <property type="project" value="UniProtKB-KW"/>
</dbReference>
<protein>
    <submittedName>
        <fullName evidence="4">RNA binding methyltransferase FtsJ like</fullName>
    </submittedName>
</protein>
<dbReference type="NCBIfam" id="TIGR00478">
    <property type="entry name" value="tly"/>
    <property type="match status" value="1"/>
</dbReference>
<reference evidence="4" key="1">
    <citation type="submission" date="2015-10" db="EMBL/GenBank/DDBJ databases">
        <authorList>
            <person name="Gilbert D.G."/>
        </authorList>
    </citation>
    <scope>NUCLEOTIDE SEQUENCE</scope>
</reference>
<keyword evidence="4" id="KW-0808">Transferase</keyword>
<dbReference type="Gene3D" id="3.10.290.10">
    <property type="entry name" value="RNA-binding S4 domain"/>
    <property type="match status" value="1"/>
</dbReference>
<dbReference type="GO" id="GO:0032259">
    <property type="term" value="P:methylation"/>
    <property type="evidence" value="ECO:0007669"/>
    <property type="project" value="UniProtKB-KW"/>
</dbReference>
<accession>A0A160V6U5</accession>
<sequence length="247" mass="27058">MTARPARIRADRLLFERGLADSREQAQVLIMEGVVYTPSGRVLKAGSTLPADVELEVKGRLPFVSRGGVKLAHALDEFEIDVEGLTVLDVGASTGGFTDCLLQRGARQVYAVDVGHGQMDYKLRQDDRVLVMEKTNARHPFDLPDPVDLLVMDVSFISLTMVVPEAGKHLKLGQCIVALVKPQFEAKKSQVGRGGVIKDPMVHADVLGKTVNWAVGLGFRVRNMCRSPIQGDAGNQEFFILLQKPQN</sequence>
<evidence type="ECO:0000256" key="2">
    <source>
        <dbReference type="ARBA" id="ARBA00029460"/>
    </source>
</evidence>
<dbReference type="CDD" id="cd02440">
    <property type="entry name" value="AdoMet_MTases"/>
    <property type="match status" value="1"/>
</dbReference>
<organism evidence="4">
    <name type="scientific">hydrothermal vent metagenome</name>
    <dbReference type="NCBI Taxonomy" id="652676"/>
    <lineage>
        <taxon>unclassified sequences</taxon>
        <taxon>metagenomes</taxon>
        <taxon>ecological metagenomes</taxon>
    </lineage>
</organism>
<dbReference type="InterPro" id="IPR029063">
    <property type="entry name" value="SAM-dependent_MTases_sf"/>
</dbReference>
<dbReference type="InterPro" id="IPR036986">
    <property type="entry name" value="S4_RNA-bd_sf"/>
</dbReference>
<evidence type="ECO:0000259" key="3">
    <source>
        <dbReference type="Pfam" id="PF01728"/>
    </source>
</evidence>
<dbReference type="InterPro" id="IPR004538">
    <property type="entry name" value="Hemolysin_A/TlyA"/>
</dbReference>
<dbReference type="InterPro" id="IPR047048">
    <property type="entry name" value="TlyA"/>
</dbReference>
<proteinExistence type="inferred from homology"/>
<dbReference type="SUPFAM" id="SSF53335">
    <property type="entry name" value="S-adenosyl-L-methionine-dependent methyltransferases"/>
    <property type="match status" value="1"/>
</dbReference>
<dbReference type="InterPro" id="IPR002877">
    <property type="entry name" value="RNA_MeTrfase_FtsJ_dom"/>
</dbReference>
<dbReference type="EMBL" id="FAXA01000093">
    <property type="protein sequence ID" value="CUV01512.1"/>
    <property type="molecule type" value="Genomic_DNA"/>
</dbReference>
<dbReference type="Pfam" id="PF01728">
    <property type="entry name" value="FtsJ"/>
    <property type="match status" value="1"/>
</dbReference>
<keyword evidence="1" id="KW-0694">RNA-binding</keyword>
<dbReference type="Gene3D" id="3.40.50.150">
    <property type="entry name" value="Vaccinia Virus protein VP39"/>
    <property type="match status" value="1"/>
</dbReference>
<dbReference type="PANTHER" id="PTHR32319">
    <property type="entry name" value="BACTERIAL HEMOLYSIN-LIKE PROTEIN"/>
    <property type="match status" value="1"/>
</dbReference>